<proteinExistence type="predicted"/>
<dbReference type="RefSeq" id="WP_377213408.1">
    <property type="nucleotide sequence ID" value="NZ_JBHTJV010000013.1"/>
</dbReference>
<keyword evidence="1" id="KW-0812">Transmembrane</keyword>
<keyword evidence="3" id="KW-1185">Reference proteome</keyword>
<organism evidence="2 3">
    <name type="scientific">Pseudahrensia aquimaris</name>
    <dbReference type="NCBI Taxonomy" id="744461"/>
    <lineage>
        <taxon>Bacteria</taxon>
        <taxon>Pseudomonadati</taxon>
        <taxon>Pseudomonadota</taxon>
        <taxon>Alphaproteobacteria</taxon>
        <taxon>Hyphomicrobiales</taxon>
        <taxon>Ahrensiaceae</taxon>
        <taxon>Pseudahrensia</taxon>
    </lineage>
</organism>
<keyword evidence="1" id="KW-1133">Transmembrane helix</keyword>
<gene>
    <name evidence="2" type="ORF">ACFQ14_14160</name>
</gene>
<name>A0ABW3FGD0_9HYPH</name>
<reference evidence="3" key="1">
    <citation type="journal article" date="2019" name="Int. J. Syst. Evol. Microbiol.">
        <title>The Global Catalogue of Microorganisms (GCM) 10K type strain sequencing project: providing services to taxonomists for standard genome sequencing and annotation.</title>
        <authorList>
            <consortium name="The Broad Institute Genomics Platform"/>
            <consortium name="The Broad Institute Genome Sequencing Center for Infectious Disease"/>
            <person name="Wu L."/>
            <person name="Ma J."/>
        </authorList>
    </citation>
    <scope>NUCLEOTIDE SEQUENCE [LARGE SCALE GENOMIC DNA]</scope>
    <source>
        <strain evidence="3">CCUG 60023</strain>
    </source>
</reference>
<feature type="transmembrane region" description="Helical" evidence="1">
    <location>
        <begin position="14"/>
        <end position="36"/>
    </location>
</feature>
<sequence>MADVNRQNERQNQIMLGIAIAVIMVPFLGLLTYLIFGDFDPALPSTWILIAVFLVGMFFKEIAERTYGPALDKRLANVPLFWRFVAEEFNKTAGICLFIVVLMHLSPGDALGENYGTIGKIGIVFGLLIGLSLFWAAVRLGYYHWRNRS</sequence>
<feature type="transmembrane region" description="Helical" evidence="1">
    <location>
        <begin position="80"/>
        <end position="105"/>
    </location>
</feature>
<accession>A0ABW3FGD0</accession>
<protein>
    <submittedName>
        <fullName evidence="2">Uncharacterized protein</fullName>
    </submittedName>
</protein>
<dbReference type="Proteomes" id="UP001597101">
    <property type="component" value="Unassembled WGS sequence"/>
</dbReference>
<comment type="caution">
    <text evidence="2">The sequence shown here is derived from an EMBL/GenBank/DDBJ whole genome shotgun (WGS) entry which is preliminary data.</text>
</comment>
<evidence type="ECO:0000313" key="2">
    <source>
        <dbReference type="EMBL" id="MFD0917551.1"/>
    </source>
</evidence>
<evidence type="ECO:0000313" key="3">
    <source>
        <dbReference type="Proteomes" id="UP001597101"/>
    </source>
</evidence>
<feature type="transmembrane region" description="Helical" evidence="1">
    <location>
        <begin position="42"/>
        <end position="59"/>
    </location>
</feature>
<feature type="transmembrane region" description="Helical" evidence="1">
    <location>
        <begin position="117"/>
        <end position="138"/>
    </location>
</feature>
<keyword evidence="1" id="KW-0472">Membrane</keyword>
<dbReference type="EMBL" id="JBHTJV010000013">
    <property type="protein sequence ID" value="MFD0917551.1"/>
    <property type="molecule type" value="Genomic_DNA"/>
</dbReference>
<evidence type="ECO:0000256" key="1">
    <source>
        <dbReference type="SAM" id="Phobius"/>
    </source>
</evidence>